<feature type="binding site" evidence="6">
    <location>
        <position position="82"/>
    </location>
    <ligand>
        <name>[4Fe-4S] cluster</name>
        <dbReference type="ChEBI" id="CHEBI:49883"/>
        <note>4Fe-4S-S-AdoMet</note>
    </ligand>
</feature>
<dbReference type="InterPro" id="IPR007197">
    <property type="entry name" value="rSAM"/>
</dbReference>
<dbReference type="NCBIfam" id="TIGR04337">
    <property type="entry name" value="AmmeMemoSam_rS"/>
    <property type="match status" value="1"/>
</dbReference>
<dbReference type="InterPro" id="IPR027596">
    <property type="entry name" value="AmmeMemoSam_rS"/>
</dbReference>
<dbReference type="EC" id="1.97.1.4" evidence="8"/>
<evidence type="ECO:0000256" key="5">
    <source>
        <dbReference type="ARBA" id="ARBA00023014"/>
    </source>
</evidence>
<feature type="binding site" evidence="6">
    <location>
        <position position="89"/>
    </location>
    <ligand>
        <name>[4Fe-4S] cluster</name>
        <dbReference type="ChEBI" id="CHEBI:49883"/>
        <note>4Fe-4S-S-AdoMet</note>
    </ligand>
</feature>
<evidence type="ECO:0000256" key="6">
    <source>
        <dbReference type="PIRSR" id="PIRSR004869-50"/>
    </source>
</evidence>
<keyword evidence="2 6" id="KW-0949">S-adenosyl-L-methionine</keyword>
<evidence type="ECO:0000313" key="8">
    <source>
        <dbReference type="EMBL" id="MBB5134409.1"/>
    </source>
</evidence>
<proteinExistence type="predicted"/>
<dbReference type="Gene3D" id="3.20.20.70">
    <property type="entry name" value="Aldolase class I"/>
    <property type="match status" value="1"/>
</dbReference>
<dbReference type="InterPro" id="IPR016431">
    <property type="entry name" value="Pyrv-formate_lyase-activ_prd"/>
</dbReference>
<evidence type="ECO:0000256" key="4">
    <source>
        <dbReference type="ARBA" id="ARBA00023004"/>
    </source>
</evidence>
<dbReference type="Pfam" id="PF04055">
    <property type="entry name" value="Radical_SAM"/>
    <property type="match status" value="1"/>
</dbReference>
<protein>
    <submittedName>
        <fullName evidence="8">Pyruvate formate lyase activating enzyme</fullName>
        <ecNumber evidence="8">1.97.1.4</ecNumber>
    </submittedName>
</protein>
<dbReference type="GO" id="GO:0051539">
    <property type="term" value="F:4 iron, 4 sulfur cluster binding"/>
    <property type="evidence" value="ECO:0007669"/>
    <property type="project" value="UniProtKB-KW"/>
</dbReference>
<keyword evidence="8" id="KW-0560">Oxidoreductase</keyword>
<dbReference type="PIRSF" id="PIRSF004869">
    <property type="entry name" value="PflX_prd"/>
    <property type="match status" value="1"/>
</dbReference>
<feature type="binding site" evidence="6">
    <location>
        <position position="86"/>
    </location>
    <ligand>
        <name>[4Fe-4S] cluster</name>
        <dbReference type="ChEBI" id="CHEBI:49883"/>
        <note>4Fe-4S-S-AdoMet</note>
    </ligand>
</feature>
<evidence type="ECO:0000256" key="2">
    <source>
        <dbReference type="ARBA" id="ARBA00022691"/>
    </source>
</evidence>
<evidence type="ECO:0000256" key="1">
    <source>
        <dbReference type="ARBA" id="ARBA00022485"/>
    </source>
</evidence>
<keyword evidence="4 6" id="KW-0408">Iron</keyword>
<accession>A0A840P5Z2</accession>
<keyword evidence="8" id="KW-0670">Pyruvate</keyword>
<dbReference type="AlphaFoldDB" id="A0A840P5Z2"/>
<keyword evidence="1" id="KW-0004">4Fe-4S</keyword>
<gene>
    <name evidence="8" type="ORF">HNP84_004141</name>
</gene>
<dbReference type="SUPFAM" id="SSF102114">
    <property type="entry name" value="Radical SAM enzymes"/>
    <property type="match status" value="1"/>
</dbReference>
<dbReference type="CDD" id="cd01335">
    <property type="entry name" value="Radical_SAM"/>
    <property type="match status" value="1"/>
</dbReference>
<dbReference type="GO" id="GO:0046872">
    <property type="term" value="F:metal ion binding"/>
    <property type="evidence" value="ECO:0007669"/>
    <property type="project" value="UniProtKB-KW"/>
</dbReference>
<reference evidence="8 9" key="1">
    <citation type="submission" date="2020-08" db="EMBL/GenBank/DDBJ databases">
        <title>Genomic Encyclopedia of Type Strains, Phase IV (KMG-IV): sequencing the most valuable type-strain genomes for metagenomic binning, comparative biology and taxonomic classification.</title>
        <authorList>
            <person name="Goeker M."/>
        </authorList>
    </citation>
    <scope>NUCLEOTIDE SEQUENCE [LARGE SCALE GENOMIC DNA]</scope>
    <source>
        <strain evidence="8 9">DSM 45615</strain>
    </source>
</reference>
<keyword evidence="3 6" id="KW-0479">Metal-binding</keyword>
<feature type="domain" description="Radical SAM core" evidence="7">
    <location>
        <begin position="67"/>
        <end position="282"/>
    </location>
</feature>
<keyword evidence="8" id="KW-0456">Lyase</keyword>
<keyword evidence="9" id="KW-1185">Reference proteome</keyword>
<dbReference type="RefSeq" id="WP_221336498.1">
    <property type="nucleotide sequence ID" value="NZ_BAABIX010000007.1"/>
</dbReference>
<dbReference type="InterPro" id="IPR013785">
    <property type="entry name" value="Aldolase_TIM"/>
</dbReference>
<dbReference type="PANTHER" id="PTHR30352:SF5">
    <property type="entry name" value="PYRUVATE FORMATE-LYASE 1-ACTIVATING ENZYME"/>
    <property type="match status" value="1"/>
</dbReference>
<dbReference type="Proteomes" id="UP000578449">
    <property type="component" value="Unassembled WGS sequence"/>
</dbReference>
<name>A0A840P5Z2_9ACTN</name>
<dbReference type="SFLD" id="SFLDG01101">
    <property type="entry name" value="Uncharacterised_Radical_SAM_Su"/>
    <property type="match status" value="1"/>
</dbReference>
<dbReference type="SFLD" id="SFLDS00029">
    <property type="entry name" value="Radical_SAM"/>
    <property type="match status" value="1"/>
</dbReference>
<dbReference type="PROSITE" id="PS51918">
    <property type="entry name" value="RADICAL_SAM"/>
    <property type="match status" value="1"/>
</dbReference>
<dbReference type="InterPro" id="IPR034457">
    <property type="entry name" value="Organic_radical-activating"/>
</dbReference>
<comment type="cofactor">
    <cofactor evidence="6">
        <name>[4Fe-4S] cluster</name>
        <dbReference type="ChEBI" id="CHEBI:49883"/>
    </cofactor>
    <text evidence="6">Binds 1 [4Fe-4S] cluster. The cluster is coordinated with 3 cysteines and an exchangeable S-adenosyl-L-methionine.</text>
</comment>
<dbReference type="InterPro" id="IPR058240">
    <property type="entry name" value="rSAM_sf"/>
</dbReference>
<dbReference type="PANTHER" id="PTHR30352">
    <property type="entry name" value="PYRUVATE FORMATE-LYASE-ACTIVATING ENZYME"/>
    <property type="match status" value="1"/>
</dbReference>
<organism evidence="8 9">
    <name type="scientific">Thermocatellispora tengchongensis</name>
    <dbReference type="NCBI Taxonomy" id="1073253"/>
    <lineage>
        <taxon>Bacteria</taxon>
        <taxon>Bacillati</taxon>
        <taxon>Actinomycetota</taxon>
        <taxon>Actinomycetes</taxon>
        <taxon>Streptosporangiales</taxon>
        <taxon>Streptosporangiaceae</taxon>
        <taxon>Thermocatellispora</taxon>
    </lineage>
</organism>
<dbReference type="EMBL" id="JACHGN010000008">
    <property type="protein sequence ID" value="MBB5134409.1"/>
    <property type="molecule type" value="Genomic_DNA"/>
</dbReference>
<evidence type="ECO:0000313" key="9">
    <source>
        <dbReference type="Proteomes" id="UP000578449"/>
    </source>
</evidence>
<evidence type="ECO:0000259" key="7">
    <source>
        <dbReference type="PROSITE" id="PS51918"/>
    </source>
</evidence>
<dbReference type="GO" id="GO:0043365">
    <property type="term" value="F:[formate-C-acetyltransferase]-activating enzyme activity"/>
    <property type="evidence" value="ECO:0007669"/>
    <property type="project" value="UniProtKB-EC"/>
</dbReference>
<dbReference type="GO" id="GO:0016829">
    <property type="term" value="F:lyase activity"/>
    <property type="evidence" value="ECO:0007669"/>
    <property type="project" value="UniProtKB-KW"/>
</dbReference>
<comment type="caution">
    <text evidence="8">The sequence shown here is derived from an EMBL/GenBank/DDBJ whole genome shotgun (WGS) entry which is preliminary data.</text>
</comment>
<sequence>MDWTPAILHRPRGSRVQCLLCPMRCLLADGETGPCRVRRRSGEILETATFATSVRHLDAVERKPLYHFRPGTHTLTLAAPGCTFRCDYCVNHRMSQYGREEDLPWTATPADPREIVAAAAAEGASVALSYTEPSLAVELTLALADEGGRAGVPVVWKSNGFLTPEAVRLVAPRLAAVNIDVKAVEERAHHRLTGAPLAPVLRTLRAFAAAGVWVEVSTPLIPGVMSEPGQLAALAGLLAEIDPGMPWHLLRFTPDFRMREEAPTTPAALAEAVAIGRAAGLRHVYVERALGPGGRETRCPACDAVVVRRGIWSLESLALYDGRCEYCGHPIPGRW</sequence>
<evidence type="ECO:0000256" key="3">
    <source>
        <dbReference type="ARBA" id="ARBA00022723"/>
    </source>
</evidence>
<keyword evidence="5 6" id="KW-0411">Iron-sulfur</keyword>